<keyword evidence="2" id="KW-1185">Reference proteome</keyword>
<name>A0A0C9VVN4_SPHS4</name>
<proteinExistence type="predicted"/>
<dbReference type="EMBL" id="KN837130">
    <property type="protein sequence ID" value="KIJ42361.1"/>
    <property type="molecule type" value="Genomic_DNA"/>
</dbReference>
<dbReference type="HOGENOM" id="CLU_1305562_0_0_1"/>
<reference evidence="1 2" key="1">
    <citation type="submission" date="2014-06" db="EMBL/GenBank/DDBJ databases">
        <title>Evolutionary Origins and Diversification of the Mycorrhizal Mutualists.</title>
        <authorList>
            <consortium name="DOE Joint Genome Institute"/>
            <consortium name="Mycorrhizal Genomics Consortium"/>
            <person name="Kohler A."/>
            <person name="Kuo A."/>
            <person name="Nagy L.G."/>
            <person name="Floudas D."/>
            <person name="Copeland A."/>
            <person name="Barry K.W."/>
            <person name="Cichocki N."/>
            <person name="Veneault-Fourrey C."/>
            <person name="LaButti K."/>
            <person name="Lindquist E.A."/>
            <person name="Lipzen A."/>
            <person name="Lundell T."/>
            <person name="Morin E."/>
            <person name="Murat C."/>
            <person name="Riley R."/>
            <person name="Ohm R."/>
            <person name="Sun H."/>
            <person name="Tunlid A."/>
            <person name="Henrissat B."/>
            <person name="Grigoriev I.V."/>
            <person name="Hibbett D.S."/>
            <person name="Martin F."/>
        </authorList>
    </citation>
    <scope>NUCLEOTIDE SEQUENCE [LARGE SCALE GENOMIC DNA]</scope>
    <source>
        <strain evidence="1 2">SS14</strain>
    </source>
</reference>
<evidence type="ECO:0000313" key="2">
    <source>
        <dbReference type="Proteomes" id="UP000054279"/>
    </source>
</evidence>
<protein>
    <submittedName>
        <fullName evidence="1">Unplaced genomic scaffold SPHSTscaffold_55, whole genome shotgun sequence</fullName>
    </submittedName>
</protein>
<gene>
    <name evidence="1" type="ORF">M422DRAFT_254436</name>
</gene>
<dbReference type="AlphaFoldDB" id="A0A0C9VVN4"/>
<accession>A0A0C9VVN4</accession>
<evidence type="ECO:0000313" key="1">
    <source>
        <dbReference type="EMBL" id="KIJ42361.1"/>
    </source>
</evidence>
<dbReference type="Proteomes" id="UP000054279">
    <property type="component" value="Unassembled WGS sequence"/>
</dbReference>
<organism evidence="1 2">
    <name type="scientific">Sphaerobolus stellatus (strain SS14)</name>
    <dbReference type="NCBI Taxonomy" id="990650"/>
    <lineage>
        <taxon>Eukaryota</taxon>
        <taxon>Fungi</taxon>
        <taxon>Dikarya</taxon>
        <taxon>Basidiomycota</taxon>
        <taxon>Agaricomycotina</taxon>
        <taxon>Agaricomycetes</taxon>
        <taxon>Phallomycetidae</taxon>
        <taxon>Geastrales</taxon>
        <taxon>Sphaerobolaceae</taxon>
        <taxon>Sphaerobolus</taxon>
    </lineage>
</organism>
<sequence length="211" mass="23351">MALEILERLQRGYSSPVGTTKSAEDGMAKHSLLILLSPLGVYLGDELTNILMDHWEIIWKWAQDVLTQKRSNIKSVIQKHCVFQDKDGITHQAQSINKLCKALCGLVKVGVLTSTLAMAARWAFICQIYILEKGDKKLDFWPNVNAGPTEAHKQAQNDLIKLNKIFGQCLEQDQKETGGGTGGISFTMEGNTEQQKYEKLLTASPTTGDSA</sequence>